<dbReference type="AlphaFoldDB" id="A0A8N1S5X7"/>
<name>A0A8N1S5X7_9HYME</name>
<dbReference type="GeneID" id="112552460"/>
<gene>
    <name evidence="2" type="primary">LOC112552460</name>
</gene>
<keyword evidence="1" id="KW-1185">Reference proteome</keyword>
<sequence>MLHVAYPFNAGISSRFEGLRVVASIPDFCEANWSQWSSRLMSRWDKQKRSNHHVERARGIAPLRRKKPRSRFDRVTLACRQPDKARAWTLGFRLSIGEASHQEREFKDLLHSTFLTHHV</sequence>
<evidence type="ECO:0000313" key="1">
    <source>
        <dbReference type="Proteomes" id="UP000504615"/>
    </source>
</evidence>
<dbReference type="RefSeq" id="XP_025073507.1">
    <property type="nucleotide sequence ID" value="XM_025217722.1"/>
</dbReference>
<dbReference type="Proteomes" id="UP000504615">
    <property type="component" value="Unplaced"/>
</dbReference>
<protein>
    <submittedName>
        <fullName evidence="2">Uncharacterized protein LOC112552460</fullName>
    </submittedName>
</protein>
<accession>A0A8N1S5X7</accession>
<reference evidence="2" key="1">
    <citation type="submission" date="2025-08" db="UniProtKB">
        <authorList>
            <consortium name="RefSeq"/>
        </authorList>
    </citation>
    <scope>IDENTIFICATION</scope>
</reference>
<proteinExistence type="predicted"/>
<organism evidence="1 2">
    <name type="scientific">Pogonomyrmex barbatus</name>
    <name type="common">red harvester ant</name>
    <dbReference type="NCBI Taxonomy" id="144034"/>
    <lineage>
        <taxon>Eukaryota</taxon>
        <taxon>Metazoa</taxon>
        <taxon>Ecdysozoa</taxon>
        <taxon>Arthropoda</taxon>
        <taxon>Hexapoda</taxon>
        <taxon>Insecta</taxon>
        <taxon>Pterygota</taxon>
        <taxon>Neoptera</taxon>
        <taxon>Endopterygota</taxon>
        <taxon>Hymenoptera</taxon>
        <taxon>Apocrita</taxon>
        <taxon>Aculeata</taxon>
        <taxon>Formicoidea</taxon>
        <taxon>Formicidae</taxon>
        <taxon>Myrmicinae</taxon>
        <taxon>Pogonomyrmex</taxon>
    </lineage>
</organism>
<evidence type="ECO:0000313" key="2">
    <source>
        <dbReference type="RefSeq" id="XP_025073507.1"/>
    </source>
</evidence>